<keyword evidence="1" id="KW-0472">Membrane</keyword>
<keyword evidence="1" id="KW-1133">Transmembrane helix</keyword>
<dbReference type="Proteomes" id="UP001108029">
    <property type="component" value="Unassembled WGS sequence"/>
</dbReference>
<keyword evidence="1" id="KW-0812">Transmembrane</keyword>
<protein>
    <submittedName>
        <fullName evidence="2">Uncharacterized protein</fullName>
    </submittedName>
</protein>
<dbReference type="RefSeq" id="WP_232649384.1">
    <property type="nucleotide sequence ID" value="NZ_JAJSBI010000007.1"/>
</dbReference>
<feature type="transmembrane region" description="Helical" evidence="1">
    <location>
        <begin position="27"/>
        <end position="56"/>
    </location>
</feature>
<gene>
    <name evidence="2" type="ORF">LJ657_16605</name>
</gene>
<reference evidence="2" key="1">
    <citation type="submission" date="2021-12" db="EMBL/GenBank/DDBJ databases">
        <authorList>
            <person name="Lee J.-H."/>
            <person name="Kim S.-B."/>
        </authorList>
    </citation>
    <scope>NUCLEOTIDE SEQUENCE</scope>
    <source>
        <strain evidence="2">NR30</strain>
    </source>
</reference>
<feature type="transmembrane region" description="Helical" evidence="1">
    <location>
        <begin position="62"/>
        <end position="81"/>
    </location>
</feature>
<evidence type="ECO:0000256" key="1">
    <source>
        <dbReference type="SAM" id="Phobius"/>
    </source>
</evidence>
<sequence length="191" mass="20676">MKVSQVAPVDSLAFVGKSWHKRGLIYWVVRTFVALFFFLMTGLVFAAAVGITIGIIDAGASPWVVVPVVVAASASSTFITVRSVLQKQREQAHVGDHELKPERARDGEARARSKRIGGSVGALGYGLRALGGIGAFFAAICVPIAVGVVPVILWFWLKPLVPGELRARRKLARWLTVHGREDEIPAGWKIP</sequence>
<accession>A0A9Q3Z5T1</accession>
<proteinExistence type="predicted"/>
<keyword evidence="3" id="KW-1185">Reference proteome</keyword>
<dbReference type="EMBL" id="JAJSBI010000007">
    <property type="protein sequence ID" value="MCD9875263.1"/>
    <property type="molecule type" value="Genomic_DNA"/>
</dbReference>
<organism evidence="2 3">
    <name type="scientific">Streptomyces guryensis</name>
    <dbReference type="NCBI Taxonomy" id="2886947"/>
    <lineage>
        <taxon>Bacteria</taxon>
        <taxon>Bacillati</taxon>
        <taxon>Actinomycetota</taxon>
        <taxon>Actinomycetes</taxon>
        <taxon>Kitasatosporales</taxon>
        <taxon>Streptomycetaceae</taxon>
        <taxon>Streptomyces</taxon>
    </lineage>
</organism>
<comment type="caution">
    <text evidence="2">The sequence shown here is derived from an EMBL/GenBank/DDBJ whole genome shotgun (WGS) entry which is preliminary data.</text>
</comment>
<name>A0A9Q3Z5T1_9ACTN</name>
<evidence type="ECO:0000313" key="2">
    <source>
        <dbReference type="EMBL" id="MCD9875263.1"/>
    </source>
</evidence>
<evidence type="ECO:0000313" key="3">
    <source>
        <dbReference type="Proteomes" id="UP001108029"/>
    </source>
</evidence>
<feature type="transmembrane region" description="Helical" evidence="1">
    <location>
        <begin position="133"/>
        <end position="157"/>
    </location>
</feature>
<dbReference type="AlphaFoldDB" id="A0A9Q3Z5T1"/>